<keyword evidence="2" id="KW-1277">Toxin-antitoxin system</keyword>
<dbReference type="CDD" id="cd18743">
    <property type="entry name" value="PIN_VapC4-5_FitB-like"/>
    <property type="match status" value="1"/>
</dbReference>
<dbReference type="GO" id="GO:0016787">
    <property type="term" value="F:hydrolase activity"/>
    <property type="evidence" value="ECO:0007669"/>
    <property type="project" value="UniProtKB-KW"/>
</dbReference>
<comment type="caution">
    <text evidence="9">The sequence shown here is derived from an EMBL/GenBank/DDBJ whole genome shotgun (WGS) entry which is preliminary data.</text>
</comment>
<dbReference type="EMBL" id="LFNG01000004">
    <property type="protein sequence ID" value="KMQ72064.1"/>
    <property type="molecule type" value="Genomic_DNA"/>
</dbReference>
<dbReference type="Proteomes" id="UP000035900">
    <property type="component" value="Unassembled WGS sequence"/>
</dbReference>
<evidence type="ECO:0000256" key="1">
    <source>
        <dbReference type="ARBA" id="ARBA00001946"/>
    </source>
</evidence>
<dbReference type="PANTHER" id="PTHR33653">
    <property type="entry name" value="RIBONUCLEASE VAPC2"/>
    <property type="match status" value="1"/>
</dbReference>
<dbReference type="InterPro" id="IPR029060">
    <property type="entry name" value="PIN-like_dom_sf"/>
</dbReference>
<comment type="cofactor">
    <cofactor evidence="1">
        <name>Mg(2+)</name>
        <dbReference type="ChEBI" id="CHEBI:18420"/>
    </cofactor>
</comment>
<keyword evidence="10" id="KW-1185">Reference proteome</keyword>
<evidence type="ECO:0000313" key="10">
    <source>
        <dbReference type="Proteomes" id="UP000035900"/>
    </source>
</evidence>
<gene>
    <name evidence="9" type="ORF">ACM44_03335</name>
</gene>
<evidence type="ECO:0000256" key="3">
    <source>
        <dbReference type="ARBA" id="ARBA00022722"/>
    </source>
</evidence>
<accession>A0A0J7J231</accession>
<organism evidence="9 10">
    <name type="scientific">Chryseobacterium koreense CCUG 49689</name>
    <dbReference type="NCBI Taxonomy" id="1304281"/>
    <lineage>
        <taxon>Bacteria</taxon>
        <taxon>Pseudomonadati</taxon>
        <taxon>Bacteroidota</taxon>
        <taxon>Flavobacteriia</taxon>
        <taxon>Flavobacteriales</taxon>
        <taxon>Weeksellaceae</taxon>
        <taxon>Chryseobacterium group</taxon>
        <taxon>Chryseobacterium</taxon>
    </lineage>
</organism>
<keyword evidence="3" id="KW-0540">Nuclease</keyword>
<dbReference type="GO" id="GO:0003677">
    <property type="term" value="F:DNA binding"/>
    <property type="evidence" value="ECO:0007669"/>
    <property type="project" value="UniProtKB-KW"/>
</dbReference>
<dbReference type="SUPFAM" id="SSF88723">
    <property type="entry name" value="PIN domain-like"/>
    <property type="match status" value="1"/>
</dbReference>
<keyword evidence="4" id="KW-0479">Metal-binding</keyword>
<evidence type="ECO:0000256" key="2">
    <source>
        <dbReference type="ARBA" id="ARBA00022649"/>
    </source>
</evidence>
<evidence type="ECO:0000256" key="6">
    <source>
        <dbReference type="ARBA" id="ARBA00022842"/>
    </source>
</evidence>
<dbReference type="OrthoDB" id="9796690at2"/>
<evidence type="ECO:0000256" key="4">
    <source>
        <dbReference type="ARBA" id="ARBA00022723"/>
    </source>
</evidence>
<evidence type="ECO:0000256" key="7">
    <source>
        <dbReference type="ARBA" id="ARBA00038093"/>
    </source>
</evidence>
<dbReference type="GO" id="GO:0046872">
    <property type="term" value="F:metal ion binding"/>
    <property type="evidence" value="ECO:0007669"/>
    <property type="project" value="UniProtKB-KW"/>
</dbReference>
<dbReference type="InterPro" id="IPR050556">
    <property type="entry name" value="Type_II_TA_system_RNase"/>
</dbReference>
<feature type="domain" description="PIN" evidence="8">
    <location>
        <begin position="1"/>
        <end position="120"/>
    </location>
</feature>
<dbReference type="SMART" id="SM00670">
    <property type="entry name" value="PINc"/>
    <property type="match status" value="1"/>
</dbReference>
<dbReference type="InterPro" id="IPR002716">
    <property type="entry name" value="PIN_dom"/>
</dbReference>
<protein>
    <submittedName>
        <fullName evidence="9">DNA-binding protein</fullName>
    </submittedName>
</protein>
<dbReference type="GO" id="GO:0004518">
    <property type="term" value="F:nuclease activity"/>
    <property type="evidence" value="ECO:0007669"/>
    <property type="project" value="UniProtKB-KW"/>
</dbReference>
<evidence type="ECO:0000313" key="9">
    <source>
        <dbReference type="EMBL" id="KMQ72064.1"/>
    </source>
</evidence>
<dbReference type="PANTHER" id="PTHR33653:SF1">
    <property type="entry name" value="RIBONUCLEASE VAPC2"/>
    <property type="match status" value="1"/>
</dbReference>
<dbReference type="AlphaFoldDB" id="A0A0J7J231"/>
<dbReference type="PATRIC" id="fig|1304281.5.peg.719"/>
<sequence length="133" mass="15612">MMYLLDTNICIHFLRDKFKIAEKIKNIGFRNCLISEITVFELYFGAEKSEDPKKSFRNVDGFVEGLEVIPIIGSAKRYAKEKLRLHKLGKPVNDEFDMLIASTALHYDLTLVTENLKDFQNFEHLKIENWIQR</sequence>
<dbReference type="STRING" id="1304281.ACM44_03335"/>
<keyword evidence="9" id="KW-0238">DNA-binding</keyword>
<name>A0A0J7J231_9FLAO</name>
<reference evidence="9 10" key="1">
    <citation type="journal article" date="2004" name="Int. J. Syst. Evol. Microbiol.">
        <title>Kaistella koreensis gen. nov., sp. nov., a novel member of the Chryseobacterium-Bergeyella-Riemerella branch.</title>
        <authorList>
            <person name="Kim M.K."/>
            <person name="Im W.T."/>
            <person name="Shin Y.K."/>
            <person name="Lim J.H."/>
            <person name="Kim S.H."/>
            <person name="Lee B.C."/>
            <person name="Park M.Y."/>
            <person name="Lee K.Y."/>
            <person name="Lee S.T."/>
        </authorList>
    </citation>
    <scope>NUCLEOTIDE SEQUENCE [LARGE SCALE GENOMIC DNA]</scope>
    <source>
        <strain evidence="9 10">CCUG 49689</strain>
    </source>
</reference>
<evidence type="ECO:0000256" key="5">
    <source>
        <dbReference type="ARBA" id="ARBA00022801"/>
    </source>
</evidence>
<keyword evidence="6" id="KW-0460">Magnesium</keyword>
<evidence type="ECO:0000259" key="8">
    <source>
        <dbReference type="SMART" id="SM00670"/>
    </source>
</evidence>
<keyword evidence="5" id="KW-0378">Hydrolase</keyword>
<comment type="similarity">
    <text evidence="7">Belongs to the PINc/VapC protein family.</text>
</comment>
<dbReference type="Pfam" id="PF01850">
    <property type="entry name" value="PIN"/>
    <property type="match status" value="1"/>
</dbReference>
<proteinExistence type="inferred from homology"/>
<dbReference type="Gene3D" id="3.40.50.1010">
    <property type="entry name" value="5'-nuclease"/>
    <property type="match status" value="1"/>
</dbReference>